<comment type="caution">
    <text evidence="1">The sequence shown here is derived from an EMBL/GenBank/DDBJ whole genome shotgun (WGS) entry which is preliminary data.</text>
</comment>
<name>A0ABT4WAG8_9FLAO</name>
<dbReference type="Proteomes" id="UP001212170">
    <property type="component" value="Unassembled WGS sequence"/>
</dbReference>
<proteinExistence type="predicted"/>
<gene>
    <name evidence="1" type="ORF">NJT12_06305</name>
</gene>
<dbReference type="EMBL" id="JAMZNK010000007">
    <property type="protein sequence ID" value="MDA6069227.1"/>
    <property type="molecule type" value="Genomic_DNA"/>
</dbReference>
<protein>
    <submittedName>
        <fullName evidence="1">Transcriptional regulator</fullName>
    </submittedName>
</protein>
<evidence type="ECO:0000313" key="2">
    <source>
        <dbReference type="Proteomes" id="UP001212170"/>
    </source>
</evidence>
<accession>A0ABT4WAG8</accession>
<evidence type="ECO:0000313" key="1">
    <source>
        <dbReference type="EMBL" id="MDA6069227.1"/>
    </source>
</evidence>
<reference evidence="1 2" key="1">
    <citation type="journal article" date="2023" name="Chemosphere">
        <title>Whole genome analysis of Flavobacterium aziz-sancarii sp. nov., isolated from Ardley Island (Antarctica), revealed a rich resistome and bioremediation potential.</title>
        <authorList>
            <person name="Otur C."/>
            <person name="Okay S."/>
            <person name="Kurt-Kizildogan A."/>
        </authorList>
    </citation>
    <scope>NUCLEOTIDE SEQUENCE [LARGE SCALE GENOMIC DNA]</scope>
    <source>
        <strain evidence="1 2">AC</strain>
    </source>
</reference>
<organism evidence="1 2">
    <name type="scientific">Flavobacterium azizsancarii</name>
    <dbReference type="NCBI Taxonomy" id="2961580"/>
    <lineage>
        <taxon>Bacteria</taxon>
        <taxon>Pseudomonadati</taxon>
        <taxon>Bacteroidota</taxon>
        <taxon>Flavobacteriia</taxon>
        <taxon>Flavobacteriales</taxon>
        <taxon>Flavobacteriaceae</taxon>
        <taxon>Flavobacterium</taxon>
    </lineage>
</organism>
<keyword evidence="2" id="KW-1185">Reference proteome</keyword>
<sequence length="115" mass="13395">MNYPSKPVIEDKNAPILFDKETILKSFSFFFSAIEKDYRISSTHLGIFSALLRYSILQGFANPIRAFSYQIMPLAKISASGTYHKHIRELSQYGYIKYEPSFKNNKPSRIYFITH</sequence>